<name>A0ABQ1N1C4_9BACT</name>
<evidence type="ECO:0000256" key="1">
    <source>
        <dbReference type="ARBA" id="ARBA00023186"/>
    </source>
</evidence>
<dbReference type="Pfam" id="PF00226">
    <property type="entry name" value="DnaJ"/>
    <property type="match status" value="1"/>
</dbReference>
<dbReference type="SMART" id="SM00271">
    <property type="entry name" value="DnaJ"/>
    <property type="match status" value="1"/>
</dbReference>
<dbReference type="PANTHER" id="PTHR43096:SF52">
    <property type="entry name" value="DNAJ HOMOLOG 1, MITOCHONDRIAL-RELATED"/>
    <property type="match status" value="1"/>
</dbReference>
<dbReference type="RefSeq" id="WP_229712676.1">
    <property type="nucleotide sequence ID" value="NZ_BAABHU010000015.1"/>
</dbReference>
<accession>A0ABQ1N1C4</accession>
<feature type="domain" description="J" evidence="4">
    <location>
        <begin position="3"/>
        <end position="67"/>
    </location>
</feature>
<keyword evidence="3" id="KW-0812">Transmembrane</keyword>
<dbReference type="InterPro" id="IPR011990">
    <property type="entry name" value="TPR-like_helical_dom_sf"/>
</dbReference>
<evidence type="ECO:0000259" key="4">
    <source>
        <dbReference type="PROSITE" id="PS50076"/>
    </source>
</evidence>
<dbReference type="Gene3D" id="1.10.287.110">
    <property type="entry name" value="DnaJ domain"/>
    <property type="match status" value="1"/>
</dbReference>
<sequence>MNNYYQILGVSETATLAEIKSAYKSLAKKYHPDINPSPAAEEHFKLISVAYKMLSNSDYRFQHDHQLASERLRRAKFASQNYQKRKEQPWNKPRQTYSYRPKKKHISPEMERKGTLYAIAMVGAVAFIIYVSVTIFEFYQAHKLEKVVENFNNQIQYADSLYYAGKIKAALLYISDIKSSSQTVTQLKSYEINYLNFRQQQADIDYKNKAYQDALWGYLFYMEYTGRQDVEMLYRTANCYRQIGQSANAVFILNNLMNQDFKRLEMMELLAKIYKEDMKDKELALKYYEMGLLTIKQQFKEIYGEAYRLLVSAERTPTTYKKIYFGAAELYFQKRDYAEASKLLEWVIFFEPQKEKAYQYLINCYLEMEKELEACQVYRKANNKNIEISNSQLINCL</sequence>
<keyword evidence="3" id="KW-0472">Membrane</keyword>
<dbReference type="SUPFAM" id="SSF46565">
    <property type="entry name" value="Chaperone J-domain"/>
    <property type="match status" value="1"/>
</dbReference>
<dbReference type="PANTHER" id="PTHR43096">
    <property type="entry name" value="DNAJ HOMOLOG 1, MITOCHONDRIAL-RELATED"/>
    <property type="match status" value="1"/>
</dbReference>
<evidence type="ECO:0000313" key="6">
    <source>
        <dbReference type="Proteomes" id="UP000636010"/>
    </source>
</evidence>
<proteinExistence type="predicted"/>
<dbReference type="InterPro" id="IPR001623">
    <property type="entry name" value="DnaJ_domain"/>
</dbReference>
<dbReference type="SUPFAM" id="SSF48452">
    <property type="entry name" value="TPR-like"/>
    <property type="match status" value="1"/>
</dbReference>
<organism evidence="5 6">
    <name type="scientific">Marivirga lumbricoides</name>
    <dbReference type="NCBI Taxonomy" id="1046115"/>
    <lineage>
        <taxon>Bacteria</taxon>
        <taxon>Pseudomonadati</taxon>
        <taxon>Bacteroidota</taxon>
        <taxon>Cytophagia</taxon>
        <taxon>Cytophagales</taxon>
        <taxon>Marivirgaceae</taxon>
        <taxon>Marivirga</taxon>
    </lineage>
</organism>
<feature type="transmembrane region" description="Helical" evidence="3">
    <location>
        <begin position="114"/>
        <end position="136"/>
    </location>
</feature>
<evidence type="ECO:0000256" key="3">
    <source>
        <dbReference type="SAM" id="Phobius"/>
    </source>
</evidence>
<dbReference type="CDD" id="cd06257">
    <property type="entry name" value="DnaJ"/>
    <property type="match status" value="1"/>
</dbReference>
<gene>
    <name evidence="5" type="ORF">GCM10011506_40780</name>
</gene>
<protein>
    <recommendedName>
        <fullName evidence="4">J domain-containing protein</fullName>
    </recommendedName>
</protein>
<dbReference type="InterPro" id="IPR036869">
    <property type="entry name" value="J_dom_sf"/>
</dbReference>
<reference evidence="6" key="1">
    <citation type="journal article" date="2019" name="Int. J. Syst. Evol. Microbiol.">
        <title>The Global Catalogue of Microorganisms (GCM) 10K type strain sequencing project: providing services to taxonomists for standard genome sequencing and annotation.</title>
        <authorList>
            <consortium name="The Broad Institute Genomics Platform"/>
            <consortium name="The Broad Institute Genome Sequencing Center for Infectious Disease"/>
            <person name="Wu L."/>
            <person name="Ma J."/>
        </authorList>
    </citation>
    <scope>NUCLEOTIDE SEQUENCE [LARGE SCALE GENOMIC DNA]</scope>
    <source>
        <strain evidence="6">CGMCC 1.10832</strain>
    </source>
</reference>
<dbReference type="Gene3D" id="1.25.40.10">
    <property type="entry name" value="Tetratricopeptide repeat domain"/>
    <property type="match status" value="1"/>
</dbReference>
<dbReference type="PRINTS" id="PR00625">
    <property type="entry name" value="JDOMAIN"/>
</dbReference>
<evidence type="ECO:0000256" key="2">
    <source>
        <dbReference type="SAM" id="MobiDB-lite"/>
    </source>
</evidence>
<dbReference type="Proteomes" id="UP000636010">
    <property type="component" value="Unassembled WGS sequence"/>
</dbReference>
<comment type="caution">
    <text evidence="5">The sequence shown here is derived from an EMBL/GenBank/DDBJ whole genome shotgun (WGS) entry which is preliminary data.</text>
</comment>
<dbReference type="EMBL" id="BMEC01000015">
    <property type="protein sequence ID" value="GGC50902.1"/>
    <property type="molecule type" value="Genomic_DNA"/>
</dbReference>
<dbReference type="PROSITE" id="PS50076">
    <property type="entry name" value="DNAJ_2"/>
    <property type="match status" value="1"/>
</dbReference>
<keyword evidence="1" id="KW-0143">Chaperone</keyword>
<keyword evidence="6" id="KW-1185">Reference proteome</keyword>
<keyword evidence="3" id="KW-1133">Transmembrane helix</keyword>
<evidence type="ECO:0000313" key="5">
    <source>
        <dbReference type="EMBL" id="GGC50902.1"/>
    </source>
</evidence>
<feature type="region of interest" description="Disordered" evidence="2">
    <location>
        <begin position="82"/>
        <end position="104"/>
    </location>
</feature>